<dbReference type="AlphaFoldDB" id="A0AAP0SBA0"/>
<dbReference type="EMBL" id="JBBPBK010000001">
    <property type="protein sequence ID" value="KAK9291422.1"/>
    <property type="molecule type" value="Genomic_DNA"/>
</dbReference>
<evidence type="ECO:0000256" key="1">
    <source>
        <dbReference type="SAM" id="MobiDB-lite"/>
    </source>
</evidence>
<organism evidence="2 3">
    <name type="scientific">Liquidambar formosana</name>
    <name type="common">Formosan gum</name>
    <dbReference type="NCBI Taxonomy" id="63359"/>
    <lineage>
        <taxon>Eukaryota</taxon>
        <taxon>Viridiplantae</taxon>
        <taxon>Streptophyta</taxon>
        <taxon>Embryophyta</taxon>
        <taxon>Tracheophyta</taxon>
        <taxon>Spermatophyta</taxon>
        <taxon>Magnoliopsida</taxon>
        <taxon>eudicotyledons</taxon>
        <taxon>Gunneridae</taxon>
        <taxon>Pentapetalae</taxon>
        <taxon>Saxifragales</taxon>
        <taxon>Altingiaceae</taxon>
        <taxon>Liquidambar</taxon>
    </lineage>
</organism>
<comment type="caution">
    <text evidence="2">The sequence shown here is derived from an EMBL/GenBank/DDBJ whole genome shotgun (WGS) entry which is preliminary data.</text>
</comment>
<sequence length="259" mass="29414">MMKWGRKKPSSSPPSRLPSLSQAFPISWFSKFKQKSGTSEAEPTKVKPKGKQNLPPRHGSCKDGRFYGGDDDAYWRISFGEESVDGRKSGGVLQSVWYDSDDEVEILPSSCRSCISAATKVVEGEETRKFSDMVSGMGKMRDLPGNVEDLPKFDWKLRKTNRKILEEKWLELGRKSEEAEEISPKTEEKDIMELKPLQTIRTTERDYCKSKASGSRKNRYVSSMNSRNSYLRTIDEERVFVALNLEETDGVSAEELSSE</sequence>
<evidence type="ECO:0000313" key="3">
    <source>
        <dbReference type="Proteomes" id="UP001415857"/>
    </source>
</evidence>
<dbReference type="Proteomes" id="UP001415857">
    <property type="component" value="Unassembled WGS sequence"/>
</dbReference>
<gene>
    <name evidence="2" type="ORF">L1049_019369</name>
</gene>
<name>A0AAP0SBA0_LIQFO</name>
<accession>A0AAP0SBA0</accession>
<reference evidence="2 3" key="1">
    <citation type="journal article" date="2024" name="Plant J.">
        <title>Genome sequences and population genomics reveal climatic adaptation and genomic divergence between two closely related sweetgum species.</title>
        <authorList>
            <person name="Xu W.Q."/>
            <person name="Ren C.Q."/>
            <person name="Zhang X.Y."/>
            <person name="Comes H.P."/>
            <person name="Liu X.H."/>
            <person name="Li Y.G."/>
            <person name="Kettle C.J."/>
            <person name="Jalonen R."/>
            <person name="Gaisberger H."/>
            <person name="Ma Y.Z."/>
            <person name="Qiu Y.X."/>
        </authorList>
    </citation>
    <scope>NUCLEOTIDE SEQUENCE [LARGE SCALE GENOMIC DNA]</scope>
    <source>
        <strain evidence="2">Hangzhou</strain>
    </source>
</reference>
<feature type="region of interest" description="Disordered" evidence="1">
    <location>
        <begin position="1"/>
        <end position="20"/>
    </location>
</feature>
<proteinExistence type="predicted"/>
<keyword evidence="3" id="KW-1185">Reference proteome</keyword>
<evidence type="ECO:0000313" key="2">
    <source>
        <dbReference type="EMBL" id="KAK9291422.1"/>
    </source>
</evidence>
<feature type="region of interest" description="Disordered" evidence="1">
    <location>
        <begin position="34"/>
        <end position="65"/>
    </location>
</feature>
<protein>
    <submittedName>
        <fullName evidence="2">Uncharacterized protein</fullName>
    </submittedName>
</protein>